<dbReference type="RefSeq" id="WP_137669122.1">
    <property type="nucleotide sequence ID" value="NZ_BJCE01000278.1"/>
</dbReference>
<keyword evidence="3" id="KW-1185">Reference proteome</keyword>
<protein>
    <recommendedName>
        <fullName evidence="1">DUF5615 domain-containing protein</fullName>
    </recommendedName>
</protein>
<sequence length="111" mass="12776">MSEKIRFHLDENVDPAIALGLRRYGIDVTTTNNVGLRTQSDQAQFKFIQETQRVLFTQDADFLIIASSRFDHPGITYCKKETRSIGEIIEALVLIYEVMTPEEMLGYIEFL</sequence>
<name>A0A480A428_9CYAN</name>
<feature type="domain" description="DUF5615" evidence="1">
    <location>
        <begin position="6"/>
        <end position="105"/>
    </location>
</feature>
<evidence type="ECO:0000313" key="3">
    <source>
        <dbReference type="Proteomes" id="UP000300142"/>
    </source>
</evidence>
<dbReference type="EMBL" id="BJCE01000278">
    <property type="protein sequence ID" value="GCL39579.1"/>
    <property type="molecule type" value="Genomic_DNA"/>
</dbReference>
<evidence type="ECO:0000313" key="2">
    <source>
        <dbReference type="EMBL" id="GCL39579.1"/>
    </source>
</evidence>
<dbReference type="Proteomes" id="UP000300142">
    <property type="component" value="Unassembled WGS sequence"/>
</dbReference>
<reference evidence="3" key="1">
    <citation type="submission" date="2019-02" db="EMBL/GenBank/DDBJ databases">
        <title>Draft genome sequence of Sphaerospermopsis reniformis NIES-1949.</title>
        <authorList>
            <person name="Yamaguchi H."/>
            <person name="Suzuki S."/>
            <person name="Kawachi M."/>
        </authorList>
    </citation>
    <scope>NUCLEOTIDE SEQUENCE [LARGE SCALE GENOMIC DNA]</scope>
    <source>
        <strain evidence="3">NIES-1949</strain>
    </source>
</reference>
<evidence type="ECO:0000259" key="1">
    <source>
        <dbReference type="Pfam" id="PF18480"/>
    </source>
</evidence>
<dbReference type="InterPro" id="IPR041049">
    <property type="entry name" value="DUF5615"/>
</dbReference>
<organism evidence="2 3">
    <name type="scientific">Sphaerospermopsis reniformis</name>
    <dbReference type="NCBI Taxonomy" id="531300"/>
    <lineage>
        <taxon>Bacteria</taxon>
        <taxon>Bacillati</taxon>
        <taxon>Cyanobacteriota</taxon>
        <taxon>Cyanophyceae</taxon>
        <taxon>Nostocales</taxon>
        <taxon>Aphanizomenonaceae</taxon>
        <taxon>Sphaerospermopsis</taxon>
    </lineage>
</organism>
<proteinExistence type="predicted"/>
<accession>A0A480A428</accession>
<comment type="caution">
    <text evidence="2">The sequence shown here is derived from an EMBL/GenBank/DDBJ whole genome shotgun (WGS) entry which is preliminary data.</text>
</comment>
<dbReference type="AlphaFoldDB" id="A0A480A428"/>
<dbReference type="Pfam" id="PF18480">
    <property type="entry name" value="DUF5615"/>
    <property type="match status" value="1"/>
</dbReference>
<gene>
    <name evidence="2" type="ORF">SR1949_47060</name>
</gene>